<evidence type="ECO:0000313" key="1">
    <source>
        <dbReference type="EMBL" id="APG04921.1"/>
    </source>
</evidence>
<sequence length="116" mass="13064">MAAAPIYANVRDHVRDDERGFTEHPDLPQFYDKPFNTEDEGFIDSKALAQAGLECTFVEFEYDATDEQLEAWFEDGQDDLNGWTPSVPNGDGWLLAGIWDAEDGPLAFYVREVVTA</sequence>
<protein>
    <submittedName>
        <fullName evidence="1">Uncharacterized protein</fullName>
    </submittedName>
</protein>
<gene>
    <name evidence="1" type="ORF">BJI69_14160</name>
</gene>
<keyword evidence="2" id="KW-1185">Reference proteome</keyword>
<dbReference type="AlphaFoldDB" id="A0A1L3EV45"/>
<dbReference type="KEGG" id="lrz:BJI69_14160"/>
<dbReference type="OrthoDB" id="6047793at2"/>
<proteinExistence type="predicted"/>
<accession>A0A1L3EV45</accession>
<organism evidence="1 2">
    <name type="scientific">Luteibacter rhizovicinus DSM 16549</name>
    <dbReference type="NCBI Taxonomy" id="1440763"/>
    <lineage>
        <taxon>Bacteria</taxon>
        <taxon>Pseudomonadati</taxon>
        <taxon>Pseudomonadota</taxon>
        <taxon>Gammaproteobacteria</taxon>
        <taxon>Lysobacterales</taxon>
        <taxon>Rhodanobacteraceae</taxon>
        <taxon>Luteibacter</taxon>
    </lineage>
</organism>
<dbReference type="Proteomes" id="UP000182987">
    <property type="component" value="Chromosome"/>
</dbReference>
<name>A0A1L3EV45_9GAMM</name>
<reference evidence="2" key="1">
    <citation type="submission" date="2016-09" db="EMBL/GenBank/DDBJ databases">
        <authorList>
            <person name="Lysoe E."/>
        </authorList>
    </citation>
    <scope>NUCLEOTIDE SEQUENCE [LARGE SCALE GENOMIC DNA]</scope>
    <source>
        <strain evidence="2">LJ96T</strain>
    </source>
</reference>
<dbReference type="EMBL" id="CP017480">
    <property type="protein sequence ID" value="APG04921.1"/>
    <property type="molecule type" value="Genomic_DNA"/>
</dbReference>
<evidence type="ECO:0000313" key="2">
    <source>
        <dbReference type="Proteomes" id="UP000182987"/>
    </source>
</evidence>
<dbReference type="RefSeq" id="WP_046966071.1">
    <property type="nucleotide sequence ID" value="NZ_CP017480.1"/>
</dbReference>
<dbReference type="STRING" id="1440763.BJI69_14160"/>